<name>A0A699H410_TANCI</name>
<gene>
    <name evidence="1" type="ORF">Tci_236531</name>
</gene>
<reference evidence="1" key="1">
    <citation type="journal article" date="2019" name="Sci. Rep.">
        <title>Draft genome of Tanacetum cinerariifolium, the natural source of mosquito coil.</title>
        <authorList>
            <person name="Yamashiro T."/>
            <person name="Shiraishi A."/>
            <person name="Satake H."/>
            <person name="Nakayama K."/>
        </authorList>
    </citation>
    <scope>NUCLEOTIDE SEQUENCE</scope>
</reference>
<protein>
    <submittedName>
        <fullName evidence="1">Uncharacterized protein</fullName>
    </submittedName>
</protein>
<proteinExistence type="predicted"/>
<evidence type="ECO:0000313" key="1">
    <source>
        <dbReference type="EMBL" id="GEW64555.1"/>
    </source>
</evidence>
<comment type="caution">
    <text evidence="1">The sequence shown here is derived from an EMBL/GenBank/DDBJ whole genome shotgun (WGS) entry which is preliminary data.</text>
</comment>
<dbReference type="AlphaFoldDB" id="A0A699H410"/>
<organism evidence="1">
    <name type="scientific">Tanacetum cinerariifolium</name>
    <name type="common">Dalmatian daisy</name>
    <name type="synonym">Chrysanthemum cinerariifolium</name>
    <dbReference type="NCBI Taxonomy" id="118510"/>
    <lineage>
        <taxon>Eukaryota</taxon>
        <taxon>Viridiplantae</taxon>
        <taxon>Streptophyta</taxon>
        <taxon>Embryophyta</taxon>
        <taxon>Tracheophyta</taxon>
        <taxon>Spermatophyta</taxon>
        <taxon>Magnoliopsida</taxon>
        <taxon>eudicotyledons</taxon>
        <taxon>Gunneridae</taxon>
        <taxon>Pentapetalae</taxon>
        <taxon>asterids</taxon>
        <taxon>campanulids</taxon>
        <taxon>Asterales</taxon>
        <taxon>Asteraceae</taxon>
        <taxon>Asteroideae</taxon>
        <taxon>Anthemideae</taxon>
        <taxon>Anthemidinae</taxon>
        <taxon>Tanacetum</taxon>
    </lineage>
</organism>
<dbReference type="EMBL" id="BKCJ010067385">
    <property type="protein sequence ID" value="GEW64555.1"/>
    <property type="molecule type" value="Genomic_DNA"/>
</dbReference>
<accession>A0A699H410</accession>
<sequence>MPYIGDIMLHFLKRNHKFLLIVRWGKSLVKQRLLCSYTWYGKLDYLLQLWFLPIKEQIVHSGYDHV</sequence>